<keyword evidence="2" id="KW-1185">Reference proteome</keyword>
<dbReference type="EMBL" id="JACHVZ010000016">
    <property type="protein sequence ID" value="MBB2930989.1"/>
    <property type="molecule type" value="Genomic_DNA"/>
</dbReference>
<accession>A0ABR6FWS7</accession>
<dbReference type="RefSeq" id="WP_110386708.1">
    <property type="nucleotide sequence ID" value="NZ_JACHVZ010000016.1"/>
</dbReference>
<evidence type="ECO:0000313" key="2">
    <source>
        <dbReference type="Proteomes" id="UP000533533"/>
    </source>
</evidence>
<proteinExistence type="predicted"/>
<reference evidence="1 2" key="1">
    <citation type="submission" date="2020-08" db="EMBL/GenBank/DDBJ databases">
        <title>Genomic Encyclopedia of Type Strains, Phase IV (KMG-V): Genome sequencing to study the core and pangenomes of soil and plant-associated prokaryotes.</title>
        <authorList>
            <person name="Whitman W."/>
        </authorList>
    </citation>
    <scope>NUCLEOTIDE SEQUENCE [LARGE SCALE GENOMIC DNA]</scope>
    <source>
        <strain evidence="1 2">SRMrh-85</strain>
    </source>
</reference>
<organism evidence="1 2">
    <name type="scientific">Paraburkholderia silvatlantica</name>
    <dbReference type="NCBI Taxonomy" id="321895"/>
    <lineage>
        <taxon>Bacteria</taxon>
        <taxon>Pseudomonadati</taxon>
        <taxon>Pseudomonadota</taxon>
        <taxon>Betaproteobacteria</taxon>
        <taxon>Burkholderiales</taxon>
        <taxon>Burkholderiaceae</taxon>
        <taxon>Paraburkholderia</taxon>
    </lineage>
</organism>
<evidence type="ECO:0000313" key="1">
    <source>
        <dbReference type="EMBL" id="MBB2930989.1"/>
    </source>
</evidence>
<comment type="caution">
    <text evidence="1">The sequence shown here is derived from an EMBL/GenBank/DDBJ whole genome shotgun (WGS) entry which is preliminary data.</text>
</comment>
<evidence type="ECO:0008006" key="3">
    <source>
        <dbReference type="Google" id="ProtNLM"/>
    </source>
</evidence>
<name>A0ABR6FWS7_9BURK</name>
<dbReference type="Proteomes" id="UP000533533">
    <property type="component" value="Unassembled WGS sequence"/>
</dbReference>
<sequence>MERIDQLINTIEKQRFKPEETLWSSEQIACWLGLSKKTVETRVITRPGFPAALRPVESMQAHRRWFAGDVLDWARKNKGTLPAPRSGRRRSTD</sequence>
<protein>
    <recommendedName>
        <fullName evidence="3">AlpA family transcriptional regulator</fullName>
    </recommendedName>
</protein>
<gene>
    <name evidence="1" type="ORF">FHX59_005456</name>
</gene>